<dbReference type="GO" id="GO:0005829">
    <property type="term" value="C:cytosol"/>
    <property type="evidence" value="ECO:0007669"/>
    <property type="project" value="TreeGrafter"/>
</dbReference>
<name>A0A1D8KCJ1_9GAMM</name>
<evidence type="ECO:0000259" key="1">
    <source>
        <dbReference type="PROSITE" id="PS50042"/>
    </source>
</evidence>
<dbReference type="InterPro" id="IPR014710">
    <property type="entry name" value="RmlC-like_jellyroll"/>
</dbReference>
<dbReference type="PANTHER" id="PTHR24567:SF74">
    <property type="entry name" value="HTH-TYPE TRANSCRIPTIONAL REGULATOR ARCR"/>
    <property type="match status" value="1"/>
</dbReference>
<dbReference type="PANTHER" id="PTHR24567">
    <property type="entry name" value="CRP FAMILY TRANSCRIPTIONAL REGULATORY PROTEIN"/>
    <property type="match status" value="1"/>
</dbReference>
<gene>
    <name evidence="2" type="ORF">BJI67_15100</name>
</gene>
<dbReference type="KEGG" id="aaeo:BJI67_15100"/>
<dbReference type="Gene3D" id="2.60.120.10">
    <property type="entry name" value="Jelly Rolls"/>
    <property type="match status" value="1"/>
</dbReference>
<dbReference type="Pfam" id="PF00027">
    <property type="entry name" value="cNMP_binding"/>
    <property type="match status" value="1"/>
</dbReference>
<dbReference type="GO" id="GO:0003700">
    <property type="term" value="F:DNA-binding transcription factor activity"/>
    <property type="evidence" value="ECO:0007669"/>
    <property type="project" value="TreeGrafter"/>
</dbReference>
<reference evidence="2 3" key="1">
    <citation type="submission" date="2016-09" db="EMBL/GenBank/DDBJ databases">
        <title>Acidihalobacter prosperus V6 (DSM14174).</title>
        <authorList>
            <person name="Khaleque H.N."/>
            <person name="Ramsay J.P."/>
            <person name="Murphy R.J.T."/>
            <person name="Kaksonen A.H."/>
            <person name="Boxall N.J."/>
            <person name="Watkin E.L.J."/>
        </authorList>
    </citation>
    <scope>NUCLEOTIDE SEQUENCE [LARGE SCALE GENOMIC DNA]</scope>
    <source>
        <strain evidence="2 3">V6</strain>
    </source>
</reference>
<proteinExistence type="predicted"/>
<dbReference type="SMART" id="SM00100">
    <property type="entry name" value="cNMP"/>
    <property type="match status" value="1"/>
</dbReference>
<evidence type="ECO:0000313" key="2">
    <source>
        <dbReference type="EMBL" id="AOV18677.1"/>
    </source>
</evidence>
<keyword evidence="3" id="KW-1185">Reference proteome</keyword>
<dbReference type="Proteomes" id="UP000095342">
    <property type="component" value="Chromosome"/>
</dbReference>
<dbReference type="InterPro" id="IPR018490">
    <property type="entry name" value="cNMP-bd_dom_sf"/>
</dbReference>
<evidence type="ECO:0000313" key="3">
    <source>
        <dbReference type="Proteomes" id="UP000095342"/>
    </source>
</evidence>
<dbReference type="EMBL" id="CP017448">
    <property type="protein sequence ID" value="AOV18677.1"/>
    <property type="molecule type" value="Genomic_DNA"/>
</dbReference>
<dbReference type="InterPro" id="IPR050397">
    <property type="entry name" value="Env_Response_Regulators"/>
</dbReference>
<dbReference type="InterPro" id="IPR000595">
    <property type="entry name" value="cNMP-bd_dom"/>
</dbReference>
<sequence length="158" mass="17370">MHLLEYIKGSPITQDLTPSDCEVLEGIMGLRQVGEGDVVLREGETDHTLYVVAEGRIRVVQEVARGEPLVLHVMGPGGLCGEMGFVDGAPHSATLITECDSVLLSLERSALESLVQSHPHVVYHVMRAIVRLGHQVLKRMNHHHLEMNKYITQAGGYS</sequence>
<feature type="domain" description="Cyclic nucleotide-binding" evidence="1">
    <location>
        <begin position="12"/>
        <end position="115"/>
    </location>
</feature>
<dbReference type="SUPFAM" id="SSF51206">
    <property type="entry name" value="cAMP-binding domain-like"/>
    <property type="match status" value="1"/>
</dbReference>
<organism evidence="2 3">
    <name type="scientific">Acidihalobacter aeolianus</name>
    <dbReference type="NCBI Taxonomy" id="2792603"/>
    <lineage>
        <taxon>Bacteria</taxon>
        <taxon>Pseudomonadati</taxon>
        <taxon>Pseudomonadota</taxon>
        <taxon>Gammaproteobacteria</taxon>
        <taxon>Chromatiales</taxon>
        <taxon>Ectothiorhodospiraceae</taxon>
        <taxon>Acidihalobacter</taxon>
    </lineage>
</organism>
<dbReference type="PROSITE" id="PS50042">
    <property type="entry name" value="CNMP_BINDING_3"/>
    <property type="match status" value="1"/>
</dbReference>
<dbReference type="CDD" id="cd00038">
    <property type="entry name" value="CAP_ED"/>
    <property type="match status" value="1"/>
</dbReference>
<accession>A0A1D8KCJ1</accession>
<protein>
    <recommendedName>
        <fullName evidence="1">Cyclic nucleotide-binding domain-containing protein</fullName>
    </recommendedName>
</protein>
<dbReference type="AlphaFoldDB" id="A0A1D8KCJ1"/>